<keyword evidence="1 4" id="KW-0378">Hydrolase</keyword>
<feature type="compositionally biased region" description="Low complexity" evidence="2">
    <location>
        <begin position="766"/>
        <end position="781"/>
    </location>
</feature>
<reference evidence="4 5" key="1">
    <citation type="journal article" date="2019" name="Fungal Biol. Biotechnol.">
        <title>Draft genome sequence of fastidious pathogen Ceratobasidium theobromae, which causes vascular-streak dieback in Theobroma cacao.</title>
        <authorList>
            <person name="Ali S.S."/>
            <person name="Asman A."/>
            <person name="Shao J."/>
            <person name="Firmansyah A.P."/>
            <person name="Susilo A.W."/>
            <person name="Rosmana A."/>
            <person name="McMahon P."/>
            <person name="Junaid M."/>
            <person name="Guest D."/>
            <person name="Kheng T.Y."/>
            <person name="Meinhardt L.W."/>
            <person name="Bailey B.A."/>
        </authorList>
    </citation>
    <scope>NUCLEOTIDE SEQUENCE [LARGE SCALE GENOMIC DNA]</scope>
    <source>
        <strain evidence="4 5">CT2</strain>
    </source>
</reference>
<dbReference type="Pfam" id="PF07859">
    <property type="entry name" value="Abhydrolase_3"/>
    <property type="match status" value="1"/>
</dbReference>
<protein>
    <submittedName>
        <fullName evidence="4">AB hydrolase superfamily protein</fullName>
    </submittedName>
</protein>
<feature type="compositionally biased region" description="Pro residues" evidence="2">
    <location>
        <begin position="528"/>
        <end position="540"/>
    </location>
</feature>
<feature type="compositionally biased region" description="Polar residues" evidence="2">
    <location>
        <begin position="143"/>
        <end position="155"/>
    </location>
</feature>
<dbReference type="InterPro" id="IPR050300">
    <property type="entry name" value="GDXG_lipolytic_enzyme"/>
</dbReference>
<proteinExistence type="predicted"/>
<feature type="compositionally biased region" description="Polar residues" evidence="2">
    <location>
        <begin position="1067"/>
        <end position="1085"/>
    </location>
</feature>
<sequence>MSLTTTMGVKLGPIVLGTLFKHYLERHNVTRDSKARDELLFDEAFIIVKSFLEESTKHTVEELQQFSNTRIPSPPWVHCVRVLIPLSCCDEAAPLLLKALGGPDAVGGSKWWQVRGVRGVDAQWVAVKRDWREAERRRKQRQGEPTSPQGPSTRRNSIRAYTGFRRESAPDLRRAKSTRPSTAHGATSTPAREYLSPRRPATSSGRSSNPHSAPSTPELASVHEPSKSDSALETDPPKSAGESEAHYEPEMDDMRYIHGGGYYFGSVDQQRFCVQRYARKMGGRVFAVNYRLAPQYPFPCALQDCLAAYLYLIRPPPGAEHLPVPPNMLIIAGDSAGGGMTLALLQIIRDVGLPAPAGGILISPWCDLTHSFPSILTNTATDIIPPYGLSLHKPSTLWPPPSEELTAELRGRMTRGVREVVRRGKSKLGLGTGGESEIDLAKLVAENSHKAEETKTKPGLRSRSLGHEAGRWWRRRRPSATDQAETARGNLSVPLERSRTYAPTIEGGTAPAPPRLGEMGIEVAPENVPLPPSPDDPTPPGQASQTSPRPKTKKPPKRQSTADPSRGPIQVEVDGQMRTVRSQIQLYAQNHQLTHPLVSPALGYLGGLPPLFVLASDKEVLRDEIIYVAHKAAHPEKYPLKPETKELLPLLNGIEEKGYPPTLVHLQVYDETCHVLPLFSFTTPIALFCKHVTRHVVPSVPPTPVLPEGQVTHTPEMEPAPDPTSTSNSPPRPPRASRRMSLTSPKSLTFSPSLLRRSTSKRPAITVVNPNVNPTTPTSPVREPSDDIAGPRFNLDKNEPPTGVGTAGDPSVYGLQSLGQPGFESPFKDNMIRERVSTAGVLRPLEPENDLVACQMPLENIGVINASAVKRYLQGQALWDAKFAGVLNSIARARVKHLKLARKEGRKSMGALHGALTSGMLKDEQASSSDGSPSSSVTFLGSSNWSMSWALEGENPPPSSIVSRRDTAEARQLAICADRDLGEDSESKMSGNNLWSIVVDFLSQNPDRNAKSTDPLVVDAVDIHVQPPTPAPASPVSPKPPILPAPTLSKRRSSGFLRKLMGRDSTSESTSRRPLSLFIDSSRNSGLPVLDKP</sequence>
<feature type="compositionally biased region" description="Polar residues" evidence="2">
    <location>
        <begin position="201"/>
        <end position="215"/>
    </location>
</feature>
<feature type="compositionally biased region" description="Basic and acidic residues" evidence="2">
    <location>
        <begin position="241"/>
        <end position="250"/>
    </location>
</feature>
<dbReference type="AlphaFoldDB" id="A0A5N5QP04"/>
<evidence type="ECO:0000259" key="3">
    <source>
        <dbReference type="Pfam" id="PF07859"/>
    </source>
</evidence>
<gene>
    <name evidence="4" type="ORF">CTheo_3264</name>
</gene>
<dbReference type="EMBL" id="SSOP01000041">
    <property type="protein sequence ID" value="KAB5593261.1"/>
    <property type="molecule type" value="Genomic_DNA"/>
</dbReference>
<evidence type="ECO:0000313" key="4">
    <source>
        <dbReference type="EMBL" id="KAB5593261.1"/>
    </source>
</evidence>
<dbReference type="PANTHER" id="PTHR48081">
    <property type="entry name" value="AB HYDROLASE SUPERFAMILY PROTEIN C4A8.06C"/>
    <property type="match status" value="1"/>
</dbReference>
<dbReference type="OrthoDB" id="1662883at2759"/>
<feature type="compositionally biased region" description="Pro residues" evidence="2">
    <location>
        <begin position="1028"/>
        <end position="1044"/>
    </location>
</feature>
<comment type="caution">
    <text evidence="4">The sequence shown here is derived from an EMBL/GenBank/DDBJ whole genome shotgun (WGS) entry which is preliminary data.</text>
</comment>
<feature type="region of interest" description="Disordered" evidence="2">
    <location>
        <begin position="471"/>
        <end position="571"/>
    </location>
</feature>
<dbReference type="InterPro" id="IPR013094">
    <property type="entry name" value="AB_hydrolase_3"/>
</dbReference>
<dbReference type="Gene3D" id="3.40.50.1820">
    <property type="entry name" value="alpha/beta hydrolase"/>
    <property type="match status" value="2"/>
</dbReference>
<dbReference type="Proteomes" id="UP000383932">
    <property type="component" value="Unassembled WGS sequence"/>
</dbReference>
<name>A0A5N5QP04_9AGAM</name>
<dbReference type="SUPFAM" id="SSF53474">
    <property type="entry name" value="alpha/beta-Hydrolases"/>
    <property type="match status" value="1"/>
</dbReference>
<feature type="compositionally biased region" description="Polar residues" evidence="2">
    <location>
        <begin position="178"/>
        <end position="190"/>
    </location>
</feature>
<feature type="domain" description="Alpha/beta hydrolase fold-3" evidence="3">
    <location>
        <begin position="256"/>
        <end position="376"/>
    </location>
</feature>
<feature type="region of interest" description="Disordered" evidence="2">
    <location>
        <begin position="134"/>
        <end position="250"/>
    </location>
</feature>
<evidence type="ECO:0000256" key="1">
    <source>
        <dbReference type="ARBA" id="ARBA00022801"/>
    </source>
</evidence>
<keyword evidence="5" id="KW-1185">Reference proteome</keyword>
<feature type="region of interest" description="Disordered" evidence="2">
    <location>
        <begin position="1028"/>
        <end position="1093"/>
    </location>
</feature>
<evidence type="ECO:0000256" key="2">
    <source>
        <dbReference type="SAM" id="MobiDB-lite"/>
    </source>
</evidence>
<feature type="region of interest" description="Disordered" evidence="2">
    <location>
        <begin position="699"/>
        <end position="789"/>
    </location>
</feature>
<accession>A0A5N5QP04</accession>
<feature type="compositionally biased region" description="Basic and acidic residues" evidence="2">
    <location>
        <begin position="164"/>
        <end position="174"/>
    </location>
</feature>
<organism evidence="4 5">
    <name type="scientific">Ceratobasidium theobromae</name>
    <dbReference type="NCBI Taxonomy" id="1582974"/>
    <lineage>
        <taxon>Eukaryota</taxon>
        <taxon>Fungi</taxon>
        <taxon>Dikarya</taxon>
        <taxon>Basidiomycota</taxon>
        <taxon>Agaricomycotina</taxon>
        <taxon>Agaricomycetes</taxon>
        <taxon>Cantharellales</taxon>
        <taxon>Ceratobasidiaceae</taxon>
        <taxon>Ceratobasidium</taxon>
    </lineage>
</organism>
<dbReference type="PANTHER" id="PTHR48081:SF5">
    <property type="entry name" value="ALPHA_BETA HYDROLASE FOLD-3 DOMAIN-CONTAINING PROTEIN"/>
    <property type="match status" value="1"/>
</dbReference>
<dbReference type="GO" id="GO:0016787">
    <property type="term" value="F:hydrolase activity"/>
    <property type="evidence" value="ECO:0007669"/>
    <property type="project" value="UniProtKB-KW"/>
</dbReference>
<feature type="compositionally biased region" description="Polar residues" evidence="2">
    <location>
        <begin position="740"/>
        <end position="752"/>
    </location>
</feature>
<dbReference type="InterPro" id="IPR029058">
    <property type="entry name" value="AB_hydrolase_fold"/>
</dbReference>
<evidence type="ECO:0000313" key="5">
    <source>
        <dbReference type="Proteomes" id="UP000383932"/>
    </source>
</evidence>